<evidence type="ECO:0000313" key="2">
    <source>
        <dbReference type="Proteomes" id="UP001234178"/>
    </source>
</evidence>
<organism evidence="1 2">
    <name type="scientific">Daphnia magna</name>
    <dbReference type="NCBI Taxonomy" id="35525"/>
    <lineage>
        <taxon>Eukaryota</taxon>
        <taxon>Metazoa</taxon>
        <taxon>Ecdysozoa</taxon>
        <taxon>Arthropoda</taxon>
        <taxon>Crustacea</taxon>
        <taxon>Branchiopoda</taxon>
        <taxon>Diplostraca</taxon>
        <taxon>Cladocera</taxon>
        <taxon>Anomopoda</taxon>
        <taxon>Daphniidae</taxon>
        <taxon>Daphnia</taxon>
    </lineage>
</organism>
<name>A0ABR0B775_9CRUS</name>
<comment type="caution">
    <text evidence="1">The sequence shown here is derived from an EMBL/GenBank/DDBJ whole genome shotgun (WGS) entry which is preliminary data.</text>
</comment>
<protein>
    <submittedName>
        <fullName evidence="1">Uncharacterized protein</fullName>
    </submittedName>
</protein>
<sequence length="134" mass="15663">MYARHLYFCEYLTLSRYKEVTINIHVSTRLANKQDHINALDEMDVADKLQLELLANIISRNFDKIQLKPPTQKPSPSPVLQPRFLTLFITLLALRRSPMLPVTWIVVRLYRMDRLCKESISQIAKNLESSTFSE</sequence>
<dbReference type="EMBL" id="JAOYFB010000040">
    <property type="protein sequence ID" value="KAK4037535.1"/>
    <property type="molecule type" value="Genomic_DNA"/>
</dbReference>
<accession>A0ABR0B775</accession>
<keyword evidence="2" id="KW-1185">Reference proteome</keyword>
<gene>
    <name evidence="1" type="ORF">OUZ56_029567</name>
</gene>
<proteinExistence type="predicted"/>
<dbReference type="Proteomes" id="UP001234178">
    <property type="component" value="Unassembled WGS sequence"/>
</dbReference>
<reference evidence="1 2" key="1">
    <citation type="journal article" date="2023" name="Nucleic Acids Res.">
        <title>The hologenome of Daphnia magna reveals possible DNA methylation and microbiome-mediated evolution of the host genome.</title>
        <authorList>
            <person name="Chaturvedi A."/>
            <person name="Li X."/>
            <person name="Dhandapani V."/>
            <person name="Marshall H."/>
            <person name="Kissane S."/>
            <person name="Cuenca-Cambronero M."/>
            <person name="Asole G."/>
            <person name="Calvet F."/>
            <person name="Ruiz-Romero M."/>
            <person name="Marangio P."/>
            <person name="Guigo R."/>
            <person name="Rago D."/>
            <person name="Mirbahai L."/>
            <person name="Eastwood N."/>
            <person name="Colbourne J.K."/>
            <person name="Zhou J."/>
            <person name="Mallon E."/>
            <person name="Orsini L."/>
        </authorList>
    </citation>
    <scope>NUCLEOTIDE SEQUENCE [LARGE SCALE GENOMIC DNA]</scope>
    <source>
        <strain evidence="1">LRV0_1</strain>
    </source>
</reference>
<evidence type="ECO:0000313" key="1">
    <source>
        <dbReference type="EMBL" id="KAK4037535.1"/>
    </source>
</evidence>